<dbReference type="GO" id="GO:0006817">
    <property type="term" value="P:phosphate ion transport"/>
    <property type="evidence" value="ECO:0007669"/>
    <property type="project" value="UniProtKB-KW"/>
</dbReference>
<keyword evidence="4 7" id="KW-0813">Transport</keyword>
<comment type="subunit">
    <text evidence="3 7">Homodimer.</text>
</comment>
<dbReference type="PANTHER" id="PTHR42930">
    <property type="entry name" value="PHOSPHATE-SPECIFIC TRANSPORT SYSTEM ACCESSORY PROTEIN PHOU"/>
    <property type="match status" value="1"/>
</dbReference>
<evidence type="ECO:0000256" key="6">
    <source>
        <dbReference type="ARBA" id="ARBA00022592"/>
    </source>
</evidence>
<dbReference type="AlphaFoldDB" id="A0A3N0I039"/>
<dbReference type="GO" id="GO:0030643">
    <property type="term" value="P:intracellular phosphate ion homeostasis"/>
    <property type="evidence" value="ECO:0007669"/>
    <property type="project" value="InterPro"/>
</dbReference>
<feature type="domain" description="PhoU" evidence="8">
    <location>
        <begin position="146"/>
        <end position="225"/>
    </location>
</feature>
<dbReference type="GO" id="GO:0005737">
    <property type="term" value="C:cytoplasm"/>
    <property type="evidence" value="ECO:0007669"/>
    <property type="project" value="UniProtKB-SubCell"/>
</dbReference>
<dbReference type="NCBIfam" id="TIGR02135">
    <property type="entry name" value="phoU_full"/>
    <property type="match status" value="1"/>
</dbReference>
<comment type="similarity">
    <text evidence="2 7">Belongs to the PhoU family.</text>
</comment>
<dbReference type="Pfam" id="PF01895">
    <property type="entry name" value="PhoU"/>
    <property type="match status" value="2"/>
</dbReference>
<evidence type="ECO:0000256" key="5">
    <source>
        <dbReference type="ARBA" id="ARBA00022490"/>
    </source>
</evidence>
<evidence type="ECO:0000256" key="3">
    <source>
        <dbReference type="ARBA" id="ARBA00011738"/>
    </source>
</evidence>
<proteinExistence type="inferred from homology"/>
<dbReference type="InterPro" id="IPR038078">
    <property type="entry name" value="PhoU-like_sf"/>
</dbReference>
<evidence type="ECO:0000259" key="8">
    <source>
        <dbReference type="Pfam" id="PF01895"/>
    </source>
</evidence>
<keyword evidence="6 7" id="KW-0592">Phosphate transport</keyword>
<reference evidence="9 10" key="1">
    <citation type="submission" date="2018-11" db="EMBL/GenBank/DDBJ databases">
        <title>Clostridium sp. nov., a member of the family Erysipelotrichaceae isolated from pig faeces.</title>
        <authorList>
            <person name="Chang Y.-H."/>
        </authorList>
    </citation>
    <scope>NUCLEOTIDE SEQUENCE [LARGE SCALE GENOMIC DNA]</scope>
    <source>
        <strain evidence="9 10">YH-panp20</strain>
    </source>
</reference>
<evidence type="ECO:0000256" key="4">
    <source>
        <dbReference type="ARBA" id="ARBA00022448"/>
    </source>
</evidence>
<keyword evidence="10" id="KW-1185">Reference proteome</keyword>
<dbReference type="InterPro" id="IPR028366">
    <property type="entry name" value="PhoU"/>
</dbReference>
<feature type="domain" description="PhoU" evidence="8">
    <location>
        <begin position="43"/>
        <end position="130"/>
    </location>
</feature>
<dbReference type="PANTHER" id="PTHR42930:SF3">
    <property type="entry name" value="PHOSPHATE-SPECIFIC TRANSPORT SYSTEM ACCESSORY PROTEIN PHOU"/>
    <property type="match status" value="1"/>
</dbReference>
<comment type="subcellular location">
    <subcellularLocation>
        <location evidence="1 7">Cytoplasm</location>
    </subcellularLocation>
</comment>
<dbReference type="FunFam" id="1.20.58.220:FF:000004">
    <property type="entry name" value="Phosphate-specific transport system accessory protein PhoU"/>
    <property type="match status" value="1"/>
</dbReference>
<evidence type="ECO:0000256" key="1">
    <source>
        <dbReference type="ARBA" id="ARBA00004496"/>
    </source>
</evidence>
<dbReference type="EMBL" id="RJQC01000002">
    <property type="protein sequence ID" value="RNM30267.1"/>
    <property type="molecule type" value="Genomic_DNA"/>
</dbReference>
<dbReference type="PIRSF" id="PIRSF003107">
    <property type="entry name" value="PhoU"/>
    <property type="match status" value="1"/>
</dbReference>
<comment type="function">
    <text evidence="7">Plays a role in the regulation of phosphate uptake.</text>
</comment>
<dbReference type="Proteomes" id="UP000276568">
    <property type="component" value="Unassembled WGS sequence"/>
</dbReference>
<accession>A0A3N0I039</accession>
<gene>
    <name evidence="9" type="primary">phoU</name>
    <name evidence="9" type="ORF">EDX97_05565</name>
</gene>
<evidence type="ECO:0000256" key="2">
    <source>
        <dbReference type="ARBA" id="ARBA00008107"/>
    </source>
</evidence>
<dbReference type="Gene3D" id="1.20.58.220">
    <property type="entry name" value="Phosphate transport system protein phou homolog 2, domain 2"/>
    <property type="match status" value="1"/>
</dbReference>
<dbReference type="SUPFAM" id="SSF109755">
    <property type="entry name" value="PhoU-like"/>
    <property type="match status" value="1"/>
</dbReference>
<dbReference type="OrthoDB" id="9814256at2"/>
<name>A0A3N0I039_9FIRM</name>
<organism evidence="9 10">
    <name type="scientific">Absicoccus porci</name>
    <dbReference type="NCBI Taxonomy" id="2486576"/>
    <lineage>
        <taxon>Bacteria</taxon>
        <taxon>Bacillati</taxon>
        <taxon>Bacillota</taxon>
        <taxon>Erysipelotrichia</taxon>
        <taxon>Erysipelotrichales</taxon>
        <taxon>Erysipelotrichaceae</taxon>
        <taxon>Absicoccus</taxon>
    </lineage>
</organism>
<dbReference type="InterPro" id="IPR026022">
    <property type="entry name" value="PhoU_dom"/>
</dbReference>
<dbReference type="GO" id="GO:0045936">
    <property type="term" value="P:negative regulation of phosphate metabolic process"/>
    <property type="evidence" value="ECO:0007669"/>
    <property type="project" value="InterPro"/>
</dbReference>
<sequence length="239" mass="27733">MDQHLNCLRIHKTNEQKDISQEGLDKMRNEFQKKLKELHIALIDLGQDCQDIIRDTYQALIKNDLDVVDGIRQKENKINHSEREIENQCIALLLLQAPVAKDLRQVSSALEMITDMERIGDHAYDIADIVKKNNDLSELVEQLPFRDMVKQTIKMVDDAIQSFVNNDHNLAKQVMDEDDIVDNYFETIYNDLATKGIDRRSLDLLMIAKYYERIGDHATNIAEWVLYEITAHQVPIGEK</sequence>
<keyword evidence="5 7" id="KW-0963">Cytoplasm</keyword>
<evidence type="ECO:0000313" key="10">
    <source>
        <dbReference type="Proteomes" id="UP000276568"/>
    </source>
</evidence>
<evidence type="ECO:0000313" key="9">
    <source>
        <dbReference type="EMBL" id="RNM30267.1"/>
    </source>
</evidence>
<protein>
    <recommendedName>
        <fullName evidence="7">Phosphate-specific transport system accessory protein PhoU</fullName>
    </recommendedName>
</protein>
<evidence type="ECO:0000256" key="7">
    <source>
        <dbReference type="PIRNR" id="PIRNR003107"/>
    </source>
</evidence>
<comment type="caution">
    <text evidence="9">The sequence shown here is derived from an EMBL/GenBank/DDBJ whole genome shotgun (WGS) entry which is preliminary data.</text>
</comment>